<gene>
    <name evidence="3" type="ORF">SAMN02745129_3214</name>
</gene>
<keyword evidence="2" id="KW-1133">Transmembrane helix</keyword>
<dbReference type="EMBL" id="FQXG01000005">
    <property type="protein sequence ID" value="SHH94623.1"/>
    <property type="molecule type" value="Genomic_DNA"/>
</dbReference>
<reference evidence="3 4" key="1">
    <citation type="submission" date="2016-11" db="EMBL/GenBank/DDBJ databases">
        <authorList>
            <person name="Jaros S."/>
            <person name="Januszkiewicz K."/>
            <person name="Wedrychowicz H."/>
        </authorList>
    </citation>
    <scope>NUCLEOTIDE SEQUENCE [LARGE SCALE GENOMIC DNA]</scope>
    <source>
        <strain evidence="3 4">DSM 16917</strain>
    </source>
</reference>
<feature type="transmembrane region" description="Helical" evidence="2">
    <location>
        <begin position="48"/>
        <end position="68"/>
    </location>
</feature>
<evidence type="ECO:0000313" key="3">
    <source>
        <dbReference type="EMBL" id="SHH94623.1"/>
    </source>
</evidence>
<evidence type="ECO:0000313" key="4">
    <source>
        <dbReference type="Proteomes" id="UP000184268"/>
    </source>
</evidence>
<sequence length="98" mass="11260">MSLIQRLMLLERFAAPTLITLLYWLLLLAVIAMAYFHASHFHGNLWMGLWILFSGSIGVRVLCELLIIPFRIEQHLRPAESPPQAETEVEARSQSEQD</sequence>
<evidence type="ECO:0000256" key="2">
    <source>
        <dbReference type="SAM" id="Phobius"/>
    </source>
</evidence>
<feature type="transmembrane region" description="Helical" evidence="2">
    <location>
        <begin position="12"/>
        <end position="36"/>
    </location>
</feature>
<feature type="compositionally biased region" description="Basic and acidic residues" evidence="1">
    <location>
        <begin position="89"/>
        <end position="98"/>
    </location>
</feature>
<dbReference type="AlphaFoldDB" id="A0A1M5X5Y9"/>
<dbReference type="Proteomes" id="UP000184268">
    <property type="component" value="Unassembled WGS sequence"/>
</dbReference>
<keyword evidence="2" id="KW-0472">Membrane</keyword>
<dbReference type="STRING" id="299255.SAMN02745129_3214"/>
<dbReference type="RefSeq" id="WP_067661045.1">
    <property type="nucleotide sequence ID" value="NZ_FQXG01000005.1"/>
</dbReference>
<proteinExistence type="predicted"/>
<evidence type="ECO:0008006" key="5">
    <source>
        <dbReference type="Google" id="ProtNLM"/>
    </source>
</evidence>
<feature type="region of interest" description="Disordered" evidence="1">
    <location>
        <begin position="78"/>
        <end position="98"/>
    </location>
</feature>
<organism evidence="3 4">
    <name type="scientific">Ferrimonas marina</name>
    <dbReference type="NCBI Taxonomy" id="299255"/>
    <lineage>
        <taxon>Bacteria</taxon>
        <taxon>Pseudomonadati</taxon>
        <taxon>Pseudomonadota</taxon>
        <taxon>Gammaproteobacteria</taxon>
        <taxon>Alteromonadales</taxon>
        <taxon>Ferrimonadaceae</taxon>
        <taxon>Ferrimonas</taxon>
    </lineage>
</organism>
<dbReference type="OrthoDB" id="280522at2"/>
<name>A0A1M5X5Y9_9GAMM</name>
<accession>A0A1M5X5Y9</accession>
<keyword evidence="2" id="KW-0812">Transmembrane</keyword>
<evidence type="ECO:0000256" key="1">
    <source>
        <dbReference type="SAM" id="MobiDB-lite"/>
    </source>
</evidence>
<protein>
    <recommendedName>
        <fullName evidence="5">DUF4282 domain-containing protein</fullName>
    </recommendedName>
</protein>
<keyword evidence="4" id="KW-1185">Reference proteome</keyword>